<dbReference type="Pfam" id="PF17826">
    <property type="entry name" value="DUF5588"/>
    <property type="match status" value="1"/>
</dbReference>
<name>A0AAW0N1V0_9GOBI</name>
<dbReference type="PANTHER" id="PTHR31919:SF1">
    <property type="entry name" value="ZINC FINGERS AND HOMEOBOXES PROTEIN 1, ISOFORM 2"/>
    <property type="match status" value="1"/>
</dbReference>
<evidence type="ECO:0000313" key="1">
    <source>
        <dbReference type="EMBL" id="KAK7887134.1"/>
    </source>
</evidence>
<dbReference type="EMBL" id="JBBPFD010000019">
    <property type="protein sequence ID" value="KAK7887134.1"/>
    <property type="molecule type" value="Genomic_DNA"/>
</dbReference>
<dbReference type="SUPFAM" id="SSF48452">
    <property type="entry name" value="TPR-like"/>
    <property type="match status" value="1"/>
</dbReference>
<dbReference type="InterPro" id="IPR011990">
    <property type="entry name" value="TPR-like_helical_dom_sf"/>
</dbReference>
<accession>A0AAW0N1V0</accession>
<dbReference type="Proteomes" id="UP001460270">
    <property type="component" value="Unassembled WGS sequence"/>
</dbReference>
<gene>
    <name evidence="1" type="ORF">WMY93_026755</name>
</gene>
<proteinExistence type="predicted"/>
<comment type="caution">
    <text evidence="1">The sequence shown here is derived from an EMBL/GenBank/DDBJ whole genome shotgun (WGS) entry which is preliminary data.</text>
</comment>
<organism evidence="1 2">
    <name type="scientific">Mugilogobius chulae</name>
    <name type="common">yellowstripe goby</name>
    <dbReference type="NCBI Taxonomy" id="88201"/>
    <lineage>
        <taxon>Eukaryota</taxon>
        <taxon>Metazoa</taxon>
        <taxon>Chordata</taxon>
        <taxon>Craniata</taxon>
        <taxon>Vertebrata</taxon>
        <taxon>Euteleostomi</taxon>
        <taxon>Actinopterygii</taxon>
        <taxon>Neopterygii</taxon>
        <taxon>Teleostei</taxon>
        <taxon>Neoteleostei</taxon>
        <taxon>Acanthomorphata</taxon>
        <taxon>Gobiaria</taxon>
        <taxon>Gobiiformes</taxon>
        <taxon>Gobioidei</taxon>
        <taxon>Gobiidae</taxon>
        <taxon>Gobionellinae</taxon>
        <taxon>Mugilogobius</taxon>
    </lineage>
</organism>
<dbReference type="AlphaFoldDB" id="A0AAW0N1V0"/>
<dbReference type="Gene3D" id="1.25.40.10">
    <property type="entry name" value="Tetratricopeptide repeat domain"/>
    <property type="match status" value="1"/>
</dbReference>
<dbReference type="InterPro" id="IPR041404">
    <property type="entry name" value="DUF5588"/>
</dbReference>
<dbReference type="PANTHER" id="PTHR31919">
    <property type="entry name" value="ZINC FINGERS AND HOMEOBOXES PROTEIN 1, ISOFORM 2"/>
    <property type="match status" value="1"/>
</dbReference>
<protein>
    <submittedName>
        <fullName evidence="1">Uncharacterized protein</fullName>
    </submittedName>
</protein>
<sequence>MMELLGSTFDDSMFVESRDRESVTLKSYNAKVCEPRWFCAEAALDTNDSLEKQKVMKFRGDLAMRKGEHQKAYDSYSACLEWISDNNLNIRRDVLEGMARCCINMGQREKALELVDLLNKEASNTCHLTSLLLLKTSIYHHFGDVEAQISCLQQLCSLLPFNPWHWLDLGKTCLQLLSCNNITESSKDHQSELVKLQQGGDAADLNEDTIWLKACTCFIRSRLLLKILQQQQSSFVLTRTEKAQEETDQALLQLSPTETTIQNLTEVRPIKSS</sequence>
<keyword evidence="2" id="KW-1185">Reference proteome</keyword>
<evidence type="ECO:0000313" key="2">
    <source>
        <dbReference type="Proteomes" id="UP001460270"/>
    </source>
</evidence>
<reference evidence="2" key="1">
    <citation type="submission" date="2024-04" db="EMBL/GenBank/DDBJ databases">
        <title>Salinicola lusitanus LLJ914,a marine bacterium isolated from the Okinawa Trough.</title>
        <authorList>
            <person name="Li J."/>
        </authorList>
    </citation>
    <scope>NUCLEOTIDE SEQUENCE [LARGE SCALE GENOMIC DNA]</scope>
</reference>